<reference evidence="2" key="1">
    <citation type="submission" date="2023-07" db="EMBL/GenBank/DDBJ databases">
        <title>Glyphosate-induced phosphonatase operons in soil bacteria of genus Achromobacter.</title>
        <authorList>
            <person name="Epiktetov D.O."/>
            <person name="Sviridov A.V."/>
            <person name="Tarlachkov S.V."/>
            <person name="Shushkova T.V."/>
            <person name="Toropygin I.Y."/>
            <person name="Leontievsky A."/>
        </authorList>
    </citation>
    <scope>NUCLEOTIDE SEQUENCE [LARGE SCALE GENOMIC DNA]</scope>
    <source>
        <strain evidence="2">Kg 16</strain>
    </source>
</reference>
<protein>
    <submittedName>
        <fullName evidence="1">YhfG family protein</fullName>
    </submittedName>
</protein>
<dbReference type="RefSeq" id="WP_119451577.1">
    <property type="nucleotide sequence ID" value="NZ_CADIJY010000002.1"/>
</dbReference>
<evidence type="ECO:0000313" key="2">
    <source>
        <dbReference type="Proteomes" id="UP001264156"/>
    </source>
</evidence>
<dbReference type="EMBL" id="JAVKVN010000003">
    <property type="protein sequence ID" value="MDR7945532.1"/>
    <property type="molecule type" value="Genomic_DNA"/>
</dbReference>
<evidence type="ECO:0000313" key="1">
    <source>
        <dbReference type="EMBL" id="MDR7945532.1"/>
    </source>
</evidence>
<accession>A0ABU2DBV7</accession>
<comment type="caution">
    <text evidence="1">The sequence shown here is derived from an EMBL/GenBank/DDBJ whole genome shotgun (WGS) entry which is preliminary data.</text>
</comment>
<keyword evidence="2" id="KW-1185">Reference proteome</keyword>
<dbReference type="InterPro" id="IPR022541">
    <property type="entry name" value="YhfG"/>
</dbReference>
<organism evidence="1 2">
    <name type="scientific">Achromobacter aegrifaciens</name>
    <dbReference type="NCBI Taxonomy" id="1287736"/>
    <lineage>
        <taxon>Bacteria</taxon>
        <taxon>Pseudomonadati</taxon>
        <taxon>Pseudomonadota</taxon>
        <taxon>Betaproteobacteria</taxon>
        <taxon>Burkholderiales</taxon>
        <taxon>Alcaligenaceae</taxon>
        <taxon>Achromobacter</taxon>
    </lineage>
</organism>
<name>A0ABU2DBV7_ACHAE</name>
<sequence length="55" mass="6328">MKNTSLQAKLDYWAKVRRSNYAASMRLEGYPATPADAKRELPSRETVLRAYRKPA</sequence>
<gene>
    <name evidence="1" type="ORF">RIU57_10495</name>
</gene>
<proteinExistence type="predicted"/>
<dbReference type="Pfam" id="PF10832">
    <property type="entry name" value="YhfG"/>
    <property type="match status" value="1"/>
</dbReference>
<dbReference type="Proteomes" id="UP001264156">
    <property type="component" value="Unassembled WGS sequence"/>
</dbReference>